<keyword evidence="9 11" id="KW-0030">Aminoacyl-tRNA synthetase</keyword>
<dbReference type="AlphaFoldDB" id="A0A0K0XW69"/>
<dbReference type="CDD" id="cd00773">
    <property type="entry name" value="HisRS-like_core"/>
    <property type="match status" value="1"/>
</dbReference>
<feature type="binding site" evidence="12">
    <location>
        <position position="112"/>
    </location>
    <ligand>
        <name>L-histidine</name>
        <dbReference type="ChEBI" id="CHEBI:57595"/>
    </ligand>
</feature>
<dbReference type="InterPro" id="IPR004154">
    <property type="entry name" value="Anticodon-bd"/>
</dbReference>
<evidence type="ECO:0000313" key="15">
    <source>
        <dbReference type="Proteomes" id="UP000066624"/>
    </source>
</evidence>
<dbReference type="KEGG" id="wma:WM2015_1553"/>
<dbReference type="PANTHER" id="PTHR43707:SF1">
    <property type="entry name" value="HISTIDINE--TRNA LIGASE, MITOCHONDRIAL-RELATED"/>
    <property type="match status" value="1"/>
</dbReference>
<feature type="binding site" evidence="12">
    <location>
        <position position="130"/>
    </location>
    <ligand>
        <name>L-histidine</name>
        <dbReference type="ChEBI" id="CHEBI:57595"/>
    </ligand>
</feature>
<evidence type="ECO:0000313" key="14">
    <source>
        <dbReference type="EMBL" id="AKS41923.1"/>
    </source>
</evidence>
<evidence type="ECO:0000259" key="13">
    <source>
        <dbReference type="PROSITE" id="PS50862"/>
    </source>
</evidence>
<keyword evidence="15" id="KW-1185">Reference proteome</keyword>
<dbReference type="SUPFAM" id="SSF52954">
    <property type="entry name" value="Class II aaRS ABD-related"/>
    <property type="match status" value="1"/>
</dbReference>
<evidence type="ECO:0000256" key="12">
    <source>
        <dbReference type="PIRSR" id="PIRSR001549-1"/>
    </source>
</evidence>
<keyword evidence="6 11" id="KW-0547">Nucleotide-binding</keyword>
<keyword evidence="5 11" id="KW-0436">Ligase</keyword>
<evidence type="ECO:0000256" key="7">
    <source>
        <dbReference type="ARBA" id="ARBA00022840"/>
    </source>
</evidence>
<dbReference type="HAMAP" id="MF_00127">
    <property type="entry name" value="His_tRNA_synth"/>
    <property type="match status" value="1"/>
</dbReference>
<dbReference type="Gene3D" id="3.30.930.10">
    <property type="entry name" value="Bira Bifunctional Protein, Domain 2"/>
    <property type="match status" value="1"/>
</dbReference>
<evidence type="ECO:0000256" key="6">
    <source>
        <dbReference type="ARBA" id="ARBA00022741"/>
    </source>
</evidence>
<dbReference type="OrthoDB" id="9800814at2"/>
<dbReference type="InterPro" id="IPR004516">
    <property type="entry name" value="HisRS/HisZ"/>
</dbReference>
<evidence type="ECO:0000256" key="11">
    <source>
        <dbReference type="HAMAP-Rule" id="MF_00127"/>
    </source>
</evidence>
<dbReference type="EC" id="6.1.1.21" evidence="11"/>
<feature type="binding site" evidence="12">
    <location>
        <begin position="262"/>
        <end position="263"/>
    </location>
    <ligand>
        <name>L-histidine</name>
        <dbReference type="ChEBI" id="CHEBI:57595"/>
    </ligand>
</feature>
<dbReference type="InterPro" id="IPR015807">
    <property type="entry name" value="His-tRNA-ligase"/>
</dbReference>
<accession>A0A0K0XW69</accession>
<evidence type="ECO:0000256" key="10">
    <source>
        <dbReference type="ARBA" id="ARBA00047639"/>
    </source>
</evidence>
<dbReference type="InterPro" id="IPR045864">
    <property type="entry name" value="aa-tRNA-synth_II/BPL/LPL"/>
</dbReference>
<evidence type="ECO:0000256" key="4">
    <source>
        <dbReference type="ARBA" id="ARBA00022490"/>
    </source>
</evidence>
<feature type="binding site" evidence="12">
    <location>
        <position position="126"/>
    </location>
    <ligand>
        <name>L-histidine</name>
        <dbReference type="ChEBI" id="CHEBI:57595"/>
    </ligand>
</feature>
<dbReference type="InterPro" id="IPR041715">
    <property type="entry name" value="HisRS-like_core"/>
</dbReference>
<dbReference type="GO" id="GO:0005737">
    <property type="term" value="C:cytoplasm"/>
    <property type="evidence" value="ECO:0007669"/>
    <property type="project" value="UniProtKB-SubCell"/>
</dbReference>
<evidence type="ECO:0000256" key="3">
    <source>
        <dbReference type="ARBA" id="ARBA00011738"/>
    </source>
</evidence>
<evidence type="ECO:0000256" key="1">
    <source>
        <dbReference type="ARBA" id="ARBA00004496"/>
    </source>
</evidence>
<protein>
    <recommendedName>
        <fullName evidence="11">Histidine--tRNA ligase</fullName>
        <ecNumber evidence="11">6.1.1.21</ecNumber>
    </recommendedName>
    <alternativeName>
        <fullName evidence="11">Histidyl-tRNA synthetase</fullName>
        <shortName evidence="11">HisRS</shortName>
    </alternativeName>
</protein>
<comment type="catalytic activity">
    <reaction evidence="10 11">
        <text>tRNA(His) + L-histidine + ATP = L-histidyl-tRNA(His) + AMP + diphosphate + H(+)</text>
        <dbReference type="Rhea" id="RHEA:17313"/>
        <dbReference type="Rhea" id="RHEA-COMP:9665"/>
        <dbReference type="Rhea" id="RHEA-COMP:9689"/>
        <dbReference type="ChEBI" id="CHEBI:15378"/>
        <dbReference type="ChEBI" id="CHEBI:30616"/>
        <dbReference type="ChEBI" id="CHEBI:33019"/>
        <dbReference type="ChEBI" id="CHEBI:57595"/>
        <dbReference type="ChEBI" id="CHEBI:78442"/>
        <dbReference type="ChEBI" id="CHEBI:78527"/>
        <dbReference type="ChEBI" id="CHEBI:456215"/>
        <dbReference type="EC" id="6.1.1.21"/>
    </reaction>
</comment>
<dbReference type="InterPro" id="IPR006195">
    <property type="entry name" value="aa-tRNA-synth_II"/>
</dbReference>
<dbReference type="GO" id="GO:0005524">
    <property type="term" value="F:ATP binding"/>
    <property type="evidence" value="ECO:0007669"/>
    <property type="project" value="UniProtKB-UniRule"/>
</dbReference>
<dbReference type="PATRIC" id="fig|1579979.3.peg.1593"/>
<dbReference type="STRING" id="1579979.WM2015_1553"/>
<dbReference type="NCBIfam" id="TIGR00442">
    <property type="entry name" value="hisS"/>
    <property type="match status" value="1"/>
</dbReference>
<dbReference type="Pfam" id="PF03129">
    <property type="entry name" value="HGTP_anticodon"/>
    <property type="match status" value="1"/>
</dbReference>
<feature type="domain" description="Aminoacyl-transfer RNA synthetases class-II family profile" evidence="13">
    <location>
        <begin position="1"/>
        <end position="336"/>
    </location>
</feature>
<proteinExistence type="inferred from homology"/>
<keyword evidence="4 11" id="KW-0963">Cytoplasm</keyword>
<evidence type="ECO:0000256" key="9">
    <source>
        <dbReference type="ARBA" id="ARBA00023146"/>
    </source>
</evidence>
<gene>
    <name evidence="11" type="primary">hisS</name>
    <name evidence="14" type="ORF">WM2015_1553</name>
</gene>
<dbReference type="Proteomes" id="UP000066624">
    <property type="component" value="Chromosome"/>
</dbReference>
<dbReference type="SUPFAM" id="SSF55681">
    <property type="entry name" value="Class II aaRS and biotin synthetases"/>
    <property type="match status" value="1"/>
</dbReference>
<dbReference type="GO" id="GO:0006427">
    <property type="term" value="P:histidyl-tRNA aminoacylation"/>
    <property type="evidence" value="ECO:0007669"/>
    <property type="project" value="UniProtKB-UniRule"/>
</dbReference>
<dbReference type="Pfam" id="PF13393">
    <property type="entry name" value="tRNA-synt_His"/>
    <property type="match status" value="1"/>
</dbReference>
<comment type="subcellular location">
    <subcellularLocation>
        <location evidence="1 11">Cytoplasm</location>
    </subcellularLocation>
</comment>
<dbReference type="InterPro" id="IPR036621">
    <property type="entry name" value="Anticodon-bd_dom_sf"/>
</dbReference>
<dbReference type="PROSITE" id="PS50862">
    <property type="entry name" value="AA_TRNA_LIGASE_II"/>
    <property type="match status" value="1"/>
</dbReference>
<name>A0A0K0XW69_9GAMM</name>
<evidence type="ECO:0000256" key="5">
    <source>
        <dbReference type="ARBA" id="ARBA00022598"/>
    </source>
</evidence>
<dbReference type="FunFam" id="3.30.930.10:FF:000005">
    <property type="entry name" value="Histidine--tRNA ligase"/>
    <property type="match status" value="1"/>
</dbReference>
<dbReference type="RefSeq" id="WP_049725525.1">
    <property type="nucleotide sequence ID" value="NZ_CP012154.1"/>
</dbReference>
<feature type="binding site" evidence="12">
    <location>
        <begin position="82"/>
        <end position="84"/>
    </location>
    <ligand>
        <name>L-histidine</name>
        <dbReference type="ChEBI" id="CHEBI:57595"/>
    </ligand>
</feature>
<comment type="subunit">
    <text evidence="3 11">Homodimer.</text>
</comment>
<feature type="binding site" evidence="12">
    <location>
        <position position="258"/>
    </location>
    <ligand>
        <name>L-histidine</name>
        <dbReference type="ChEBI" id="CHEBI:57595"/>
    </ligand>
</feature>
<keyword evidence="8 11" id="KW-0648">Protein biosynthesis</keyword>
<reference evidence="15" key="1">
    <citation type="submission" date="2015-07" db="EMBL/GenBank/DDBJ databases">
        <authorList>
            <person name="Kim K.M."/>
        </authorList>
    </citation>
    <scope>NUCLEOTIDE SEQUENCE [LARGE SCALE GENOMIC DNA]</scope>
    <source>
        <strain evidence="15">KCTC 42284</strain>
    </source>
</reference>
<evidence type="ECO:0000256" key="8">
    <source>
        <dbReference type="ARBA" id="ARBA00022917"/>
    </source>
</evidence>
<sequence length="426" mass="48138">MKNIQSIRGMHDILPEQSPLWQWLEARLRDCASSYDFREIRIPVLENAEVFTRAIGQATDVVEKEMYAFEDRNGDVLSLRPEGTAGVVRAAIQHGLLHTPGLKVWYQGPMFRHERPQKGRQRQFHQFGAEVFGLDQPATDVELILMVTRIWKMLGLSDRVRLEINSLGDKEDRARYRQQLVDYLTPHRERLDEDSRRRLERNPLRIFDSKNADTQAIMAKAPRLADALGDEARAHFDEVCRMLDALGIEYRVNPGLVRGLDYYCRTVFEWITDDLGAQGTVCAGGRYDDLVEMQGGKPTPGIGFAMGIERVLALLEALGVQQHQSPQLYLVNQVDPGRMLEVAERLRNELPELGLACSLAGGSFKAQFKRADRSGARYALVLGEAEMEVGQVQVKDLRDPQAEQASVAISDLAQWIASRIDREAIG</sequence>
<dbReference type="Gene3D" id="3.40.50.800">
    <property type="entry name" value="Anticodon-binding domain"/>
    <property type="match status" value="1"/>
</dbReference>
<dbReference type="PIRSF" id="PIRSF001549">
    <property type="entry name" value="His-tRNA_synth"/>
    <property type="match status" value="1"/>
</dbReference>
<comment type="similarity">
    <text evidence="2 11">Belongs to the class-II aminoacyl-tRNA synthetase family.</text>
</comment>
<keyword evidence="7 11" id="KW-0067">ATP-binding</keyword>
<evidence type="ECO:0000256" key="2">
    <source>
        <dbReference type="ARBA" id="ARBA00008226"/>
    </source>
</evidence>
<organism evidence="14 15">
    <name type="scientific">Wenzhouxiangella marina</name>
    <dbReference type="NCBI Taxonomy" id="1579979"/>
    <lineage>
        <taxon>Bacteria</taxon>
        <taxon>Pseudomonadati</taxon>
        <taxon>Pseudomonadota</taxon>
        <taxon>Gammaproteobacteria</taxon>
        <taxon>Chromatiales</taxon>
        <taxon>Wenzhouxiangellaceae</taxon>
        <taxon>Wenzhouxiangella</taxon>
    </lineage>
</organism>
<dbReference type="GO" id="GO:0004821">
    <property type="term" value="F:histidine-tRNA ligase activity"/>
    <property type="evidence" value="ECO:0007669"/>
    <property type="project" value="UniProtKB-UniRule"/>
</dbReference>
<dbReference type="PANTHER" id="PTHR43707">
    <property type="entry name" value="HISTIDYL-TRNA SYNTHETASE"/>
    <property type="match status" value="1"/>
</dbReference>
<dbReference type="EMBL" id="CP012154">
    <property type="protein sequence ID" value="AKS41923.1"/>
    <property type="molecule type" value="Genomic_DNA"/>
</dbReference>